<feature type="domain" description="YCII-related" evidence="2">
    <location>
        <begin position="21"/>
        <end position="111"/>
    </location>
</feature>
<dbReference type="EMBL" id="BMJC01000002">
    <property type="protein sequence ID" value="GGB00857.1"/>
    <property type="molecule type" value="Genomic_DNA"/>
</dbReference>
<dbReference type="PANTHER" id="PTHR35174:SF1">
    <property type="entry name" value="BLL0086 PROTEIN"/>
    <property type="match status" value="1"/>
</dbReference>
<organism evidence="3 4">
    <name type="scientific">Puia dinghuensis</name>
    <dbReference type="NCBI Taxonomy" id="1792502"/>
    <lineage>
        <taxon>Bacteria</taxon>
        <taxon>Pseudomonadati</taxon>
        <taxon>Bacteroidota</taxon>
        <taxon>Chitinophagia</taxon>
        <taxon>Chitinophagales</taxon>
        <taxon>Chitinophagaceae</taxon>
        <taxon>Puia</taxon>
    </lineage>
</organism>
<gene>
    <name evidence="3" type="ORF">GCM10011511_25190</name>
</gene>
<dbReference type="Pfam" id="PF03795">
    <property type="entry name" value="YCII"/>
    <property type="match status" value="1"/>
</dbReference>
<sequence length="119" mass="13086">MKEFALIFRVKENPTTQVSPAEMQQRMTSWMNWMGGIAARDKLVSNGSRLGVQGSKWVGPDKVVSDGPYTEVKEFINGYIIVKAESVDEATEMAKECPIILGGGGKVEVRPLVTPDNNQ</sequence>
<evidence type="ECO:0000256" key="1">
    <source>
        <dbReference type="ARBA" id="ARBA00007689"/>
    </source>
</evidence>
<comment type="similarity">
    <text evidence="1">Belongs to the YciI family.</text>
</comment>
<evidence type="ECO:0000259" key="2">
    <source>
        <dbReference type="Pfam" id="PF03795"/>
    </source>
</evidence>
<reference evidence="3" key="2">
    <citation type="submission" date="2020-09" db="EMBL/GenBank/DDBJ databases">
        <authorList>
            <person name="Sun Q."/>
            <person name="Zhou Y."/>
        </authorList>
    </citation>
    <scope>NUCLEOTIDE SEQUENCE</scope>
    <source>
        <strain evidence="3">CGMCC 1.15448</strain>
    </source>
</reference>
<dbReference type="InterPro" id="IPR005545">
    <property type="entry name" value="YCII"/>
</dbReference>
<evidence type="ECO:0000313" key="3">
    <source>
        <dbReference type="EMBL" id="GGB00857.1"/>
    </source>
</evidence>
<dbReference type="AlphaFoldDB" id="A0A8J2UD21"/>
<evidence type="ECO:0000313" key="4">
    <source>
        <dbReference type="Proteomes" id="UP000607559"/>
    </source>
</evidence>
<reference evidence="3" key="1">
    <citation type="journal article" date="2014" name="Int. J. Syst. Evol. Microbiol.">
        <title>Complete genome sequence of Corynebacterium casei LMG S-19264T (=DSM 44701T), isolated from a smear-ripened cheese.</title>
        <authorList>
            <consortium name="US DOE Joint Genome Institute (JGI-PGF)"/>
            <person name="Walter F."/>
            <person name="Albersmeier A."/>
            <person name="Kalinowski J."/>
            <person name="Ruckert C."/>
        </authorList>
    </citation>
    <scope>NUCLEOTIDE SEQUENCE</scope>
    <source>
        <strain evidence="3">CGMCC 1.15448</strain>
    </source>
</reference>
<dbReference type="SUPFAM" id="SSF54909">
    <property type="entry name" value="Dimeric alpha+beta barrel"/>
    <property type="match status" value="1"/>
</dbReference>
<keyword evidence="4" id="KW-1185">Reference proteome</keyword>
<dbReference type="InterPro" id="IPR011008">
    <property type="entry name" value="Dimeric_a/b-barrel"/>
</dbReference>
<accession>A0A8J2UD21</accession>
<name>A0A8J2UD21_9BACT</name>
<dbReference type="PANTHER" id="PTHR35174">
    <property type="entry name" value="BLL7171 PROTEIN-RELATED"/>
    <property type="match status" value="1"/>
</dbReference>
<protein>
    <recommendedName>
        <fullName evidence="2">YCII-related domain-containing protein</fullName>
    </recommendedName>
</protein>
<proteinExistence type="inferred from homology"/>
<comment type="caution">
    <text evidence="3">The sequence shown here is derived from an EMBL/GenBank/DDBJ whole genome shotgun (WGS) entry which is preliminary data.</text>
</comment>
<dbReference type="RefSeq" id="WP_188932048.1">
    <property type="nucleotide sequence ID" value="NZ_BMJC01000002.1"/>
</dbReference>
<dbReference type="Proteomes" id="UP000607559">
    <property type="component" value="Unassembled WGS sequence"/>
</dbReference>
<dbReference type="Gene3D" id="3.30.70.1060">
    <property type="entry name" value="Dimeric alpha+beta barrel"/>
    <property type="match status" value="1"/>
</dbReference>